<dbReference type="Gene3D" id="1.40.20.10">
    <property type="entry name" value="CHAD domain"/>
    <property type="match status" value="1"/>
</dbReference>
<dbReference type="PANTHER" id="PTHR39339:SF1">
    <property type="entry name" value="CHAD DOMAIN-CONTAINING PROTEIN"/>
    <property type="match status" value="1"/>
</dbReference>
<dbReference type="PROSITE" id="PS51708">
    <property type="entry name" value="CHAD"/>
    <property type="match status" value="1"/>
</dbReference>
<dbReference type="EMBL" id="JARVCO010000012">
    <property type="protein sequence ID" value="MDZ8120365.1"/>
    <property type="molecule type" value="Genomic_DNA"/>
</dbReference>
<keyword evidence="3" id="KW-1185">Reference proteome</keyword>
<dbReference type="InterPro" id="IPR007899">
    <property type="entry name" value="CHAD_dom"/>
</dbReference>
<proteinExistence type="predicted"/>
<comment type="caution">
    <text evidence="2">The sequence shown here is derived from an EMBL/GenBank/DDBJ whole genome shotgun (WGS) entry which is preliminary data.</text>
</comment>
<dbReference type="SMART" id="SM00880">
    <property type="entry name" value="CHAD"/>
    <property type="match status" value="1"/>
</dbReference>
<organism evidence="2 3">
    <name type="scientific">Pontiella agarivorans</name>
    <dbReference type="NCBI Taxonomy" id="3038953"/>
    <lineage>
        <taxon>Bacteria</taxon>
        <taxon>Pseudomonadati</taxon>
        <taxon>Kiritimatiellota</taxon>
        <taxon>Kiritimatiellia</taxon>
        <taxon>Kiritimatiellales</taxon>
        <taxon>Pontiellaceae</taxon>
        <taxon>Pontiella</taxon>
    </lineage>
</organism>
<sequence length="506" mass="58074">MSNGSISGVWKWGTFDVCHVARKLPRGFSIEPVEEAVLTGQMLDTFNEVMRESGCVLLQTEKKLVLIHLQTGKIDEQTFSGSWKFADELNAGAVQFQCLEKSELRAFIPLGELTVQWRHWRGCDELQKTVMRLVSVEFLCGEKRRVWLSGEALRGYESETARILRALEKAGFEAGDMEKIPMSGSGRSAHTPKSIVAIEADWPIFETANQIVLRGLDIARRNEAGAADDVDTEFLHDYRVSLRRVRSLLSLFKGVYDDGFSEEMKSELRNVMKRTNRLRDLDVYLLGRKKYYARVPESVHAGLDIMFGMIEAERLSEQEKVAAFFRSSEYDRRMEHVRAKFRWFENRGRGSRAAMPTLKFARRVSRKRYERIVEIAPVISENAPDVAVHELRIQCKKFRYLLEFFAPLFPAEENKVRIKSLKRLQDVLGRFNDYSVQREALSVLVKTHPVRGKKGLMLAESAGALEATLFQLQLQVRQDVEKGLEEFVKPEPARVFEALFSKGYTE</sequence>
<evidence type="ECO:0000313" key="3">
    <source>
        <dbReference type="Proteomes" id="UP001290861"/>
    </source>
</evidence>
<dbReference type="PANTHER" id="PTHR39339">
    <property type="entry name" value="SLR1444 PROTEIN"/>
    <property type="match status" value="1"/>
</dbReference>
<dbReference type="RefSeq" id="WP_322610138.1">
    <property type="nucleotide sequence ID" value="NZ_JARVCO010000012.1"/>
</dbReference>
<dbReference type="InterPro" id="IPR038186">
    <property type="entry name" value="CHAD_dom_sf"/>
</dbReference>
<accession>A0ABU5N1Q1</accession>
<name>A0ABU5N1Q1_9BACT</name>
<gene>
    <name evidence="2" type="ORF">P9H32_17170</name>
</gene>
<evidence type="ECO:0000259" key="1">
    <source>
        <dbReference type="PROSITE" id="PS51708"/>
    </source>
</evidence>
<protein>
    <submittedName>
        <fullName evidence="2">CHAD domain-containing protein</fullName>
    </submittedName>
</protein>
<reference evidence="2 3" key="1">
    <citation type="journal article" date="2024" name="Appl. Environ. Microbiol.">
        <title>Pontiella agarivorans sp. nov., a novel marine anaerobic bacterium capable of degrading macroalgal polysaccharides and fixing nitrogen.</title>
        <authorList>
            <person name="Liu N."/>
            <person name="Kivenson V."/>
            <person name="Peng X."/>
            <person name="Cui Z."/>
            <person name="Lankiewicz T.S."/>
            <person name="Gosselin K.M."/>
            <person name="English C.J."/>
            <person name="Blair E.M."/>
            <person name="O'Malley M.A."/>
            <person name="Valentine D.L."/>
        </authorList>
    </citation>
    <scope>NUCLEOTIDE SEQUENCE [LARGE SCALE GENOMIC DNA]</scope>
    <source>
        <strain evidence="2 3">NLcol2</strain>
    </source>
</reference>
<evidence type="ECO:0000313" key="2">
    <source>
        <dbReference type="EMBL" id="MDZ8120365.1"/>
    </source>
</evidence>
<feature type="domain" description="CHAD" evidence="1">
    <location>
        <begin position="201"/>
        <end position="481"/>
    </location>
</feature>
<dbReference type="Pfam" id="PF05235">
    <property type="entry name" value="CHAD"/>
    <property type="match status" value="1"/>
</dbReference>
<dbReference type="Proteomes" id="UP001290861">
    <property type="component" value="Unassembled WGS sequence"/>
</dbReference>